<accession>A0A9W7X988</accession>
<reference evidence="2 3" key="1">
    <citation type="submission" date="2022-10" db="EMBL/GenBank/DDBJ databases">
        <title>WGS assembly of Paspalum vaginatum 540-79.</title>
        <authorList>
            <person name="Sun G."/>
            <person name="Wase N."/>
            <person name="Shu S."/>
            <person name="Jenkins J."/>
            <person name="Zhou B."/>
            <person name="Torres-Rodriguez J."/>
            <person name="Chen C."/>
            <person name="Sandor L."/>
            <person name="Plott C."/>
            <person name="Yoshinga Y."/>
            <person name="Daum C."/>
            <person name="Qi P."/>
            <person name="Barry K."/>
            <person name="Lipzen A."/>
            <person name="Berry L."/>
            <person name="Pedersen C."/>
            <person name="Gottilla T."/>
            <person name="Foltz A."/>
            <person name="Yu H."/>
            <person name="O'Malley R."/>
            <person name="Zhang C."/>
            <person name="Devos K."/>
            <person name="Sigmon B."/>
            <person name="Yu B."/>
            <person name="Obata T."/>
            <person name="Schmutz J."/>
            <person name="Schnable J."/>
        </authorList>
    </citation>
    <scope>NUCLEOTIDE SEQUENCE [LARGE SCALE GENOMIC DNA]</scope>
    <source>
        <strain evidence="3">cv. 540-79</strain>
    </source>
</reference>
<evidence type="ECO:0000256" key="1">
    <source>
        <dbReference type="SAM" id="SignalP"/>
    </source>
</evidence>
<dbReference type="AlphaFoldDB" id="A0A9W7X988"/>
<keyword evidence="1" id="KW-0732">Signal</keyword>
<dbReference type="EMBL" id="MU629869">
    <property type="protein sequence ID" value="KAJ1254885.1"/>
    <property type="molecule type" value="Genomic_DNA"/>
</dbReference>
<sequence>MGKISGFKTLDLAFHINLVLASCKCAPQACPWKIVVKMILAILTKVSCFRG</sequence>
<gene>
    <name evidence="2" type="ORF">BS78_K314400</name>
</gene>
<dbReference type="Proteomes" id="UP001164776">
    <property type="component" value="Unassembled WGS sequence"/>
</dbReference>
<evidence type="ECO:0000313" key="2">
    <source>
        <dbReference type="EMBL" id="KAJ1254885.1"/>
    </source>
</evidence>
<keyword evidence="3" id="KW-1185">Reference proteome</keyword>
<protein>
    <submittedName>
        <fullName evidence="2">Uncharacterized protein</fullName>
    </submittedName>
</protein>
<comment type="caution">
    <text evidence="2">The sequence shown here is derived from an EMBL/GenBank/DDBJ whole genome shotgun (WGS) entry which is preliminary data.</text>
</comment>
<feature type="signal peptide" evidence="1">
    <location>
        <begin position="1"/>
        <end position="21"/>
    </location>
</feature>
<name>A0A9W7X988_9POAL</name>
<evidence type="ECO:0000313" key="3">
    <source>
        <dbReference type="Proteomes" id="UP001164776"/>
    </source>
</evidence>
<proteinExistence type="predicted"/>
<dbReference type="PROSITE" id="PS51257">
    <property type="entry name" value="PROKAR_LIPOPROTEIN"/>
    <property type="match status" value="1"/>
</dbReference>
<organism evidence="2 3">
    <name type="scientific">Paspalum vaginatum</name>
    <name type="common">seashore paspalum</name>
    <dbReference type="NCBI Taxonomy" id="158149"/>
    <lineage>
        <taxon>Eukaryota</taxon>
        <taxon>Viridiplantae</taxon>
        <taxon>Streptophyta</taxon>
        <taxon>Embryophyta</taxon>
        <taxon>Tracheophyta</taxon>
        <taxon>Spermatophyta</taxon>
        <taxon>Magnoliopsida</taxon>
        <taxon>Liliopsida</taxon>
        <taxon>Poales</taxon>
        <taxon>Poaceae</taxon>
        <taxon>PACMAD clade</taxon>
        <taxon>Panicoideae</taxon>
        <taxon>Andropogonodae</taxon>
        <taxon>Paspaleae</taxon>
        <taxon>Paspalinae</taxon>
        <taxon>Paspalum</taxon>
    </lineage>
</organism>
<feature type="chain" id="PRO_5040879100" evidence="1">
    <location>
        <begin position="22"/>
        <end position="51"/>
    </location>
</feature>